<reference evidence="1 2" key="1">
    <citation type="submission" date="2014-04" db="EMBL/GenBank/DDBJ databases">
        <authorList>
            <consortium name="DOE Joint Genome Institute"/>
            <person name="Kuo A."/>
            <person name="Girlanda M."/>
            <person name="Perotto S."/>
            <person name="Kohler A."/>
            <person name="Nagy L.G."/>
            <person name="Floudas D."/>
            <person name="Copeland A."/>
            <person name="Barry K.W."/>
            <person name="Cichocki N."/>
            <person name="Veneault-Fourrey C."/>
            <person name="LaButti K."/>
            <person name="Lindquist E.A."/>
            <person name="Lipzen A."/>
            <person name="Lundell T."/>
            <person name="Morin E."/>
            <person name="Murat C."/>
            <person name="Sun H."/>
            <person name="Tunlid A."/>
            <person name="Henrissat B."/>
            <person name="Grigoriev I.V."/>
            <person name="Hibbett D.S."/>
            <person name="Martin F."/>
            <person name="Nordberg H.P."/>
            <person name="Cantor M.N."/>
            <person name="Hua S.X."/>
        </authorList>
    </citation>
    <scope>NUCLEOTIDE SEQUENCE [LARGE SCALE GENOMIC DNA]</scope>
    <source>
        <strain evidence="1 2">MUT 4182</strain>
    </source>
</reference>
<dbReference type="SUPFAM" id="SSF56112">
    <property type="entry name" value="Protein kinase-like (PK-like)"/>
    <property type="match status" value="1"/>
</dbReference>
<evidence type="ECO:0008006" key="3">
    <source>
        <dbReference type="Google" id="ProtNLM"/>
    </source>
</evidence>
<protein>
    <recommendedName>
        <fullName evidence="3">MalT-like TPR region domain-containing protein</fullName>
    </recommendedName>
</protein>
<dbReference type="Pfam" id="PF13374">
    <property type="entry name" value="TPR_10"/>
    <property type="match status" value="1"/>
</dbReference>
<dbReference type="Pfam" id="PF13424">
    <property type="entry name" value="TPR_12"/>
    <property type="match status" value="1"/>
</dbReference>
<reference evidence="2" key="2">
    <citation type="submission" date="2015-01" db="EMBL/GenBank/DDBJ databases">
        <title>Evolutionary Origins and Diversification of the Mycorrhizal Mutualists.</title>
        <authorList>
            <consortium name="DOE Joint Genome Institute"/>
            <consortium name="Mycorrhizal Genomics Consortium"/>
            <person name="Kohler A."/>
            <person name="Kuo A."/>
            <person name="Nagy L.G."/>
            <person name="Floudas D."/>
            <person name="Copeland A."/>
            <person name="Barry K.W."/>
            <person name="Cichocki N."/>
            <person name="Veneault-Fourrey C."/>
            <person name="LaButti K."/>
            <person name="Lindquist E.A."/>
            <person name="Lipzen A."/>
            <person name="Lundell T."/>
            <person name="Morin E."/>
            <person name="Murat C."/>
            <person name="Riley R."/>
            <person name="Ohm R."/>
            <person name="Sun H."/>
            <person name="Tunlid A."/>
            <person name="Henrissat B."/>
            <person name="Grigoriev I.V."/>
            <person name="Hibbett D.S."/>
            <person name="Martin F."/>
        </authorList>
    </citation>
    <scope>NUCLEOTIDE SEQUENCE [LARGE SCALE GENOMIC DNA]</scope>
    <source>
        <strain evidence="2">MUT 4182</strain>
    </source>
</reference>
<dbReference type="AlphaFoldDB" id="A0A0C3LAY9"/>
<organism evidence="1 2">
    <name type="scientific">Tulasnella calospora MUT 4182</name>
    <dbReference type="NCBI Taxonomy" id="1051891"/>
    <lineage>
        <taxon>Eukaryota</taxon>
        <taxon>Fungi</taxon>
        <taxon>Dikarya</taxon>
        <taxon>Basidiomycota</taxon>
        <taxon>Agaricomycotina</taxon>
        <taxon>Agaricomycetes</taxon>
        <taxon>Cantharellales</taxon>
        <taxon>Tulasnellaceae</taxon>
        <taxon>Tulasnella</taxon>
    </lineage>
</organism>
<dbReference type="OrthoDB" id="621413at2759"/>
<evidence type="ECO:0000313" key="2">
    <source>
        <dbReference type="Proteomes" id="UP000054248"/>
    </source>
</evidence>
<accession>A0A0C3LAY9</accession>
<sequence length="334" mass="36727">MTGDLPYEGTSSDYAIIRKIFESPLPEVDGQSRLSDCLQLWELMTRCWNVNPLQRPTARMCKTTVTYLPRCTPSPANADHQNRSATLLENLGDLESWKGNLEKSSAYFDEAMRLYQEEADTRGIASVLRKQAAAAYRITDCVKLRAIATTALEHCRTLNDARGIAESSFYLGFSVQMLGELDKALLLLRESLEIRRTHADDAGAALCLERIGVIQRQRGEDQEALSTLGEAVMIAYRSGDRLGLATALNALGYTHRKLSDFAKAADALSEAIAIVRNIGWEGGLATILECMGSVKMQLGDLHEAEQLLQERMLSETIKTQGSGFSFGGSLPTLA</sequence>
<evidence type="ECO:0000313" key="1">
    <source>
        <dbReference type="EMBL" id="KIO18672.1"/>
    </source>
</evidence>
<proteinExistence type="predicted"/>
<dbReference type="InterPro" id="IPR019734">
    <property type="entry name" value="TPR_rpt"/>
</dbReference>
<dbReference type="SMART" id="SM00028">
    <property type="entry name" value="TPR"/>
    <property type="match status" value="4"/>
</dbReference>
<dbReference type="PANTHER" id="PTHR10098:SF108">
    <property type="entry name" value="TETRATRICOPEPTIDE REPEAT PROTEIN 28"/>
    <property type="match status" value="1"/>
</dbReference>
<gene>
    <name evidence="1" type="ORF">M407DRAFT_31683</name>
</gene>
<dbReference type="Gene3D" id="1.25.40.10">
    <property type="entry name" value="Tetratricopeptide repeat domain"/>
    <property type="match status" value="1"/>
</dbReference>
<dbReference type="STRING" id="1051891.A0A0C3LAY9"/>
<dbReference type="Gene3D" id="1.10.510.10">
    <property type="entry name" value="Transferase(Phosphotransferase) domain 1"/>
    <property type="match status" value="1"/>
</dbReference>
<dbReference type="InterPro" id="IPR011990">
    <property type="entry name" value="TPR-like_helical_dom_sf"/>
</dbReference>
<dbReference type="HOGENOM" id="CLU_858406_0_0_1"/>
<name>A0A0C3LAY9_9AGAM</name>
<dbReference type="SUPFAM" id="SSF48452">
    <property type="entry name" value="TPR-like"/>
    <property type="match status" value="2"/>
</dbReference>
<dbReference type="InterPro" id="IPR011009">
    <property type="entry name" value="Kinase-like_dom_sf"/>
</dbReference>
<dbReference type="Proteomes" id="UP000054248">
    <property type="component" value="Unassembled WGS sequence"/>
</dbReference>
<dbReference type="EMBL" id="KN823270">
    <property type="protein sequence ID" value="KIO18672.1"/>
    <property type="molecule type" value="Genomic_DNA"/>
</dbReference>
<keyword evidence="2" id="KW-1185">Reference proteome</keyword>
<dbReference type="PANTHER" id="PTHR10098">
    <property type="entry name" value="RAPSYN-RELATED"/>
    <property type="match status" value="1"/>
</dbReference>